<feature type="compositionally biased region" description="Low complexity" evidence="3">
    <location>
        <begin position="243"/>
        <end position="256"/>
    </location>
</feature>
<dbReference type="GO" id="GO:0005634">
    <property type="term" value="C:nucleus"/>
    <property type="evidence" value="ECO:0007669"/>
    <property type="project" value="UniProtKB-SubCell"/>
</dbReference>
<dbReference type="AlphaFoldDB" id="A0A8S1HDL9"/>
<dbReference type="InterPro" id="IPR051219">
    <property type="entry name" value="Heterochromatin_chromo-domain"/>
</dbReference>
<dbReference type="OrthoDB" id="5843976at2759"/>
<comment type="caution">
    <text evidence="5">The sequence shown here is derived from an EMBL/GenBank/DDBJ whole genome shotgun (WGS) entry which is preliminary data.</text>
</comment>
<feature type="compositionally biased region" description="Acidic residues" evidence="3">
    <location>
        <begin position="39"/>
        <end position="49"/>
    </location>
</feature>
<keyword evidence="2" id="KW-0539">Nucleus</keyword>
<feature type="region of interest" description="Disordered" evidence="3">
    <location>
        <begin position="132"/>
        <end position="354"/>
    </location>
</feature>
<evidence type="ECO:0000259" key="4">
    <source>
        <dbReference type="PROSITE" id="PS50013"/>
    </source>
</evidence>
<evidence type="ECO:0000313" key="5">
    <source>
        <dbReference type="EMBL" id="CAD6191410.1"/>
    </source>
</evidence>
<evidence type="ECO:0000256" key="1">
    <source>
        <dbReference type="ARBA" id="ARBA00004123"/>
    </source>
</evidence>
<evidence type="ECO:0000256" key="3">
    <source>
        <dbReference type="SAM" id="MobiDB-lite"/>
    </source>
</evidence>
<evidence type="ECO:0000313" key="6">
    <source>
        <dbReference type="Proteomes" id="UP000835052"/>
    </source>
</evidence>
<proteinExistence type="predicted"/>
<dbReference type="CDD" id="cd00024">
    <property type="entry name" value="CD_CSD"/>
    <property type="match status" value="1"/>
</dbReference>
<gene>
    <name evidence="5" type="ORF">CAUJ_LOCUS7329</name>
</gene>
<protein>
    <recommendedName>
        <fullName evidence="4">Chromo domain-containing protein</fullName>
    </recommendedName>
</protein>
<feature type="compositionally biased region" description="Polar residues" evidence="3">
    <location>
        <begin position="24"/>
        <end position="35"/>
    </location>
</feature>
<dbReference type="PANTHER" id="PTHR22812">
    <property type="entry name" value="CHROMOBOX PROTEIN"/>
    <property type="match status" value="1"/>
</dbReference>
<name>A0A8S1HDL9_9PELO</name>
<keyword evidence="6" id="KW-1185">Reference proteome</keyword>
<feature type="domain" description="Chromo" evidence="4">
    <location>
        <begin position="80"/>
        <end position="128"/>
    </location>
</feature>
<dbReference type="Pfam" id="PF00385">
    <property type="entry name" value="Chromo"/>
    <property type="match status" value="1"/>
</dbReference>
<sequence length="403" mass="45441">MNHEKLQKSASTVYDELLPHARKSSGSLFTNMKPNNTHEEDEDGVEEQVELDRPVSPAPAAESADTTEPPAGDGLSEEVFVVGKILDHKFKRGDLMLKVSWEGYSAEHDTWEPEENIATCAKEAIDDYMFTLDDSERNKIASEKQKYLEKERRRSEKAERKKHEKKEKRSSARLSATPTPKSEKRRGRPPKEDGKAADESGDYESFLKSSSKRKRRDSGSSVSSKDSEFEPKKKKSKRDKGSAKSAAPTTKAALKAYDAPASSGSPTKKLRNTWLLDSDSEASDTEKPAGPELTLKLKREDVEDPSHNSAPSSSKRDKEKEKEKKKERKSKENHSSSSHHEKKHEEKAAKDWSVVGMAQQPDSSLIILMNNSKTEERRQLSPEEAFKLNSWGFCKYLIDRVVF</sequence>
<reference evidence="5" key="1">
    <citation type="submission" date="2020-10" db="EMBL/GenBank/DDBJ databases">
        <authorList>
            <person name="Kikuchi T."/>
        </authorList>
    </citation>
    <scope>NUCLEOTIDE SEQUENCE</scope>
    <source>
        <strain evidence="5">NKZ352</strain>
    </source>
</reference>
<feature type="compositionally biased region" description="Basic and acidic residues" evidence="3">
    <location>
        <begin position="189"/>
        <end position="198"/>
    </location>
</feature>
<comment type="subcellular location">
    <subcellularLocation>
        <location evidence="1">Nucleus</location>
    </subcellularLocation>
</comment>
<dbReference type="InterPro" id="IPR023780">
    <property type="entry name" value="Chromo_domain"/>
</dbReference>
<feature type="region of interest" description="Disordered" evidence="3">
    <location>
        <begin position="24"/>
        <end position="75"/>
    </location>
</feature>
<dbReference type="PROSITE" id="PS50013">
    <property type="entry name" value="CHROMO_2"/>
    <property type="match status" value="1"/>
</dbReference>
<dbReference type="Proteomes" id="UP000835052">
    <property type="component" value="Unassembled WGS sequence"/>
</dbReference>
<dbReference type="InterPro" id="IPR000953">
    <property type="entry name" value="Chromo/chromo_shadow_dom"/>
</dbReference>
<dbReference type="SUPFAM" id="SSF54160">
    <property type="entry name" value="Chromo domain-like"/>
    <property type="match status" value="1"/>
</dbReference>
<dbReference type="InterPro" id="IPR016197">
    <property type="entry name" value="Chromo-like_dom_sf"/>
</dbReference>
<dbReference type="SMART" id="SM00298">
    <property type="entry name" value="CHROMO"/>
    <property type="match status" value="1"/>
</dbReference>
<dbReference type="EMBL" id="CAJGYM010000021">
    <property type="protein sequence ID" value="CAD6191410.1"/>
    <property type="molecule type" value="Genomic_DNA"/>
</dbReference>
<feature type="compositionally biased region" description="Basic and acidic residues" evidence="3">
    <location>
        <begin position="314"/>
        <end position="334"/>
    </location>
</feature>
<accession>A0A8S1HDL9</accession>
<dbReference type="Gene3D" id="2.40.50.40">
    <property type="match status" value="1"/>
</dbReference>
<evidence type="ECO:0000256" key="2">
    <source>
        <dbReference type="ARBA" id="ARBA00023242"/>
    </source>
</evidence>
<feature type="compositionally biased region" description="Basic and acidic residues" evidence="3">
    <location>
        <begin position="284"/>
        <end position="306"/>
    </location>
</feature>
<organism evidence="5 6">
    <name type="scientific">Caenorhabditis auriculariae</name>
    <dbReference type="NCBI Taxonomy" id="2777116"/>
    <lineage>
        <taxon>Eukaryota</taxon>
        <taxon>Metazoa</taxon>
        <taxon>Ecdysozoa</taxon>
        <taxon>Nematoda</taxon>
        <taxon>Chromadorea</taxon>
        <taxon>Rhabditida</taxon>
        <taxon>Rhabditina</taxon>
        <taxon>Rhabditomorpha</taxon>
        <taxon>Rhabditoidea</taxon>
        <taxon>Rhabditidae</taxon>
        <taxon>Peloderinae</taxon>
        <taxon>Caenorhabditis</taxon>
    </lineage>
</organism>
<feature type="compositionally biased region" description="Basic and acidic residues" evidence="3">
    <location>
        <begin position="134"/>
        <end position="161"/>
    </location>
</feature>